<dbReference type="Ensembl" id="ENSSPAT00000018753.1">
    <property type="protein sequence ID" value="ENSSPAP00000018474.1"/>
    <property type="gene ID" value="ENSSPAG00000013944.1"/>
</dbReference>
<feature type="domain" description="Ig-like" evidence="1">
    <location>
        <begin position="209"/>
        <end position="291"/>
    </location>
</feature>
<dbReference type="InterPro" id="IPR036179">
    <property type="entry name" value="Ig-like_dom_sf"/>
</dbReference>
<dbReference type="GeneTree" id="ENSGT00940000159005"/>
<dbReference type="InterPro" id="IPR003599">
    <property type="entry name" value="Ig_sub"/>
</dbReference>
<dbReference type="PANTHER" id="PTHR13771:SF9">
    <property type="entry name" value="INTERCELLULAR ADHESION MOLECULE 5"/>
    <property type="match status" value="1"/>
</dbReference>
<dbReference type="SMART" id="SM00408">
    <property type="entry name" value="IGc2"/>
    <property type="match status" value="2"/>
</dbReference>
<dbReference type="PANTHER" id="PTHR13771">
    <property type="entry name" value="INTERCELLULAR ADHESION MOLECULE"/>
    <property type="match status" value="1"/>
</dbReference>
<dbReference type="InterPro" id="IPR007110">
    <property type="entry name" value="Ig-like_dom"/>
</dbReference>
<evidence type="ECO:0000259" key="1">
    <source>
        <dbReference type="PROSITE" id="PS50835"/>
    </source>
</evidence>
<sequence length="316" mass="35094">GEFLFFKLFFSTTFQKQHLISLNYNLANFYLLLLFSVSMKYGDSASAECVACTGACQNTLYNLEKSVGDVTRNGTTLLWTVGSLTEWDPSPDCYYNTDTNKQCCSTLPVIVYQPPESVSFSFINHTGPMFEHNQYTLQCTVENVAPVGNLVVTFYRGQTALDQQKSRISQLKPVSDTFTLNINVSKEDDGAQYWCEAKLELGPEGPQRPPVVASENITATVYCESDENNRHSLRLNCSAVGNPIPSYTWTVPSASSSFPNDSVLTINSVNFEHEGQYTCTVSCMGRTVDVTFAVDVQGEFRPVQSFAVVHVKQEVS</sequence>
<protein>
    <submittedName>
        <fullName evidence="2">Cell adhesion molecule 3-like</fullName>
    </submittedName>
</protein>
<name>A0A3B5AL26_9TELE</name>
<dbReference type="InterPro" id="IPR047012">
    <property type="entry name" value="ICAM_VCAM"/>
</dbReference>
<dbReference type="AlphaFoldDB" id="A0A3B5AL26"/>
<evidence type="ECO:0000313" key="2">
    <source>
        <dbReference type="Ensembl" id="ENSSPAP00000018474.1"/>
    </source>
</evidence>
<organism evidence="2">
    <name type="scientific">Stegastes partitus</name>
    <name type="common">bicolor damselfish</name>
    <dbReference type="NCBI Taxonomy" id="144197"/>
    <lineage>
        <taxon>Eukaryota</taxon>
        <taxon>Metazoa</taxon>
        <taxon>Chordata</taxon>
        <taxon>Craniata</taxon>
        <taxon>Vertebrata</taxon>
        <taxon>Euteleostomi</taxon>
        <taxon>Actinopterygii</taxon>
        <taxon>Neopterygii</taxon>
        <taxon>Teleostei</taxon>
        <taxon>Neoteleostei</taxon>
        <taxon>Acanthomorphata</taxon>
        <taxon>Ovalentaria</taxon>
        <taxon>Pomacentridae</taxon>
        <taxon>Stegastes</taxon>
    </lineage>
</organism>
<dbReference type="Gene3D" id="2.60.40.10">
    <property type="entry name" value="Immunoglobulins"/>
    <property type="match status" value="3"/>
</dbReference>
<reference evidence="2" key="1">
    <citation type="submission" date="2023-09" db="UniProtKB">
        <authorList>
            <consortium name="Ensembl"/>
        </authorList>
    </citation>
    <scope>IDENTIFICATION</scope>
</reference>
<feature type="domain" description="Ig-like" evidence="1">
    <location>
        <begin position="115"/>
        <end position="197"/>
    </location>
</feature>
<dbReference type="GO" id="GO:0007155">
    <property type="term" value="P:cell adhesion"/>
    <property type="evidence" value="ECO:0007669"/>
    <property type="project" value="InterPro"/>
</dbReference>
<dbReference type="InterPro" id="IPR003598">
    <property type="entry name" value="Ig_sub2"/>
</dbReference>
<dbReference type="CDD" id="cd00096">
    <property type="entry name" value="Ig"/>
    <property type="match status" value="1"/>
</dbReference>
<accession>A0A3B5AL26</accession>
<proteinExistence type="predicted"/>
<dbReference type="GO" id="GO:0005178">
    <property type="term" value="F:integrin binding"/>
    <property type="evidence" value="ECO:0007669"/>
    <property type="project" value="InterPro"/>
</dbReference>
<dbReference type="Pfam" id="PF13927">
    <property type="entry name" value="Ig_3"/>
    <property type="match status" value="1"/>
</dbReference>
<dbReference type="PROSITE" id="PS50835">
    <property type="entry name" value="IG_LIKE"/>
    <property type="match status" value="2"/>
</dbReference>
<dbReference type="InterPro" id="IPR013783">
    <property type="entry name" value="Ig-like_fold"/>
</dbReference>
<dbReference type="SUPFAM" id="SSF48726">
    <property type="entry name" value="Immunoglobulin"/>
    <property type="match status" value="1"/>
</dbReference>
<dbReference type="SMART" id="SM00409">
    <property type="entry name" value="IG"/>
    <property type="match status" value="2"/>
</dbReference>